<dbReference type="Gene3D" id="3.30.980.10">
    <property type="entry name" value="Threonyl-trna Synthetase, Chain A, domain 2"/>
    <property type="match status" value="1"/>
</dbReference>
<dbReference type="SMART" id="SM00408">
    <property type="entry name" value="IGc2"/>
    <property type="match status" value="2"/>
</dbReference>
<evidence type="ECO:0000313" key="10">
    <source>
        <dbReference type="EMBL" id="TSK17813.1"/>
    </source>
</evidence>
<evidence type="ECO:0000256" key="7">
    <source>
        <dbReference type="ARBA" id="ARBA00075914"/>
    </source>
</evidence>
<evidence type="ECO:0000256" key="8">
    <source>
        <dbReference type="SAM" id="Phobius"/>
    </source>
</evidence>
<dbReference type="FunFam" id="3.30.980.10:FF:000006">
    <property type="entry name" value="39S ribosomal protein L39, mitochondrial"/>
    <property type="match status" value="1"/>
</dbReference>
<organism evidence="10 11">
    <name type="scientific">Bagarius yarrelli</name>
    <name type="common">Goonch</name>
    <name type="synonym">Bagrus yarrelli</name>
    <dbReference type="NCBI Taxonomy" id="175774"/>
    <lineage>
        <taxon>Eukaryota</taxon>
        <taxon>Metazoa</taxon>
        <taxon>Chordata</taxon>
        <taxon>Craniata</taxon>
        <taxon>Vertebrata</taxon>
        <taxon>Euteleostomi</taxon>
        <taxon>Actinopterygii</taxon>
        <taxon>Neopterygii</taxon>
        <taxon>Teleostei</taxon>
        <taxon>Ostariophysi</taxon>
        <taxon>Siluriformes</taxon>
        <taxon>Sisoridae</taxon>
        <taxon>Sisorinae</taxon>
        <taxon>Bagarius</taxon>
    </lineage>
</organism>
<dbReference type="GO" id="GO:0007159">
    <property type="term" value="P:leukocyte cell-cell adhesion"/>
    <property type="evidence" value="ECO:0007669"/>
    <property type="project" value="TreeGrafter"/>
</dbReference>
<dbReference type="CDD" id="cd01667">
    <property type="entry name" value="TGS_ThrRS"/>
    <property type="match status" value="1"/>
</dbReference>
<comment type="subcellular location">
    <subcellularLocation>
        <location evidence="1">Mitochondrion</location>
    </subcellularLocation>
</comment>
<dbReference type="SMART" id="SM00409">
    <property type="entry name" value="IG"/>
    <property type="match status" value="2"/>
</dbReference>
<comment type="caution">
    <text evidence="10">The sequence shown here is derived from an EMBL/GenBank/DDBJ whole genome shotgun (WGS) entry which is preliminary data.</text>
</comment>
<dbReference type="EMBL" id="VCAZ01000004">
    <property type="protein sequence ID" value="TSK17813.1"/>
    <property type="molecule type" value="Genomic_DNA"/>
</dbReference>
<dbReference type="GO" id="GO:0009986">
    <property type="term" value="C:cell surface"/>
    <property type="evidence" value="ECO:0007669"/>
    <property type="project" value="TreeGrafter"/>
</dbReference>
<dbReference type="GO" id="GO:0000166">
    <property type="term" value="F:nucleotide binding"/>
    <property type="evidence" value="ECO:0007669"/>
    <property type="project" value="InterPro"/>
</dbReference>
<dbReference type="SUPFAM" id="SSF55186">
    <property type="entry name" value="ThrRS/AlaRS common domain"/>
    <property type="match status" value="1"/>
</dbReference>
<dbReference type="AlphaFoldDB" id="A0A556TKE3"/>
<evidence type="ECO:0000259" key="9">
    <source>
        <dbReference type="PROSITE" id="PS50835"/>
    </source>
</evidence>
<keyword evidence="11" id="KW-1185">Reference proteome</keyword>
<dbReference type="PANTHER" id="PTHR44663:SF2">
    <property type="entry name" value="JUNCTIONAL ADHESION MOLECULE B"/>
    <property type="match status" value="1"/>
</dbReference>
<dbReference type="Pfam" id="PF07686">
    <property type="entry name" value="V-set"/>
    <property type="match status" value="1"/>
</dbReference>
<comment type="similarity">
    <text evidence="5">Belongs to the mitochondrion-specific ribosomal protein mL39 family.</text>
</comment>
<dbReference type="GO" id="GO:0070160">
    <property type="term" value="C:tight junction"/>
    <property type="evidence" value="ECO:0007669"/>
    <property type="project" value="TreeGrafter"/>
</dbReference>
<keyword evidence="2 10" id="KW-0689">Ribosomal protein</keyword>
<protein>
    <recommendedName>
        <fullName evidence="6">Large ribosomal subunit protein mL39</fullName>
    </recommendedName>
    <alternativeName>
        <fullName evidence="7">39S ribosomal protein L39, mitochondrial</fullName>
    </alternativeName>
</protein>
<dbReference type="InterPro" id="IPR013783">
    <property type="entry name" value="Ig-like_fold"/>
</dbReference>
<keyword evidence="4" id="KW-0687">Ribonucleoprotein</keyword>
<dbReference type="InterPro" id="IPR036179">
    <property type="entry name" value="Ig-like_dom_sf"/>
</dbReference>
<dbReference type="Gene3D" id="2.60.40.10">
    <property type="entry name" value="Immunoglobulins"/>
    <property type="match status" value="2"/>
</dbReference>
<reference evidence="10 11" key="1">
    <citation type="journal article" date="2019" name="Genome Biol. Evol.">
        <title>Whole-Genome Sequencing of the Giant Devil Catfish, Bagarius yarrelli.</title>
        <authorList>
            <person name="Jiang W."/>
            <person name="Lv Y."/>
            <person name="Cheng L."/>
            <person name="Yang K."/>
            <person name="Chao B."/>
            <person name="Wang X."/>
            <person name="Li Y."/>
            <person name="Pan X."/>
            <person name="You X."/>
            <person name="Zhang Y."/>
            <person name="Yang J."/>
            <person name="Li J."/>
            <person name="Zhang X."/>
            <person name="Liu S."/>
            <person name="Sun C."/>
            <person name="Yang J."/>
            <person name="Shi Q."/>
        </authorList>
    </citation>
    <scope>NUCLEOTIDE SEQUENCE [LARGE SCALE GENOMIC DNA]</scope>
    <source>
        <strain evidence="10">JWS20170419001</strain>
        <tissue evidence="10">Muscle</tissue>
    </source>
</reference>
<dbReference type="InterPro" id="IPR003598">
    <property type="entry name" value="Ig_sub2"/>
</dbReference>
<dbReference type="GO" id="GO:0005840">
    <property type="term" value="C:ribosome"/>
    <property type="evidence" value="ECO:0007669"/>
    <property type="project" value="UniProtKB-KW"/>
</dbReference>
<dbReference type="InterPro" id="IPR003599">
    <property type="entry name" value="Ig_sub"/>
</dbReference>
<proteinExistence type="inferred from homology"/>
<dbReference type="InterPro" id="IPR042625">
    <property type="entry name" value="JAM2"/>
</dbReference>
<keyword evidence="8" id="KW-0812">Transmembrane</keyword>
<evidence type="ECO:0000256" key="3">
    <source>
        <dbReference type="ARBA" id="ARBA00023128"/>
    </source>
</evidence>
<dbReference type="Proteomes" id="UP000319801">
    <property type="component" value="Unassembled WGS sequence"/>
</dbReference>
<dbReference type="InterPro" id="IPR013106">
    <property type="entry name" value="Ig_V-set"/>
</dbReference>
<dbReference type="GO" id="GO:0098636">
    <property type="term" value="C:protein complex involved in cell adhesion"/>
    <property type="evidence" value="ECO:0007669"/>
    <property type="project" value="TreeGrafter"/>
</dbReference>
<sequence length="596" mass="66482">MACRRLCQISQRRLVSSVAAERLPASELRAWRSNLFSKEQARQRSLYPRVEKIEVTMDAPGLQGTLLVMNKGMSTPYSCAKHLTEWHVTSTALALVDGEPWHMHRPLTRSCSLTLLTFKDANPQLVNQAYWRSCAALLGQVLDDAFKEEYSVELLKIPEVPVTAGAFCCDLILDPRLDSWTPSEENLRSFTREAQQLVYKDLPWEPLVVIPPVALEIFSHSRNKQEEVEEMAANCPSGTVSLYRCGEHVTLSEGPLVARTGLCCQYEVTALHALGEGRWGLQRRVQGLSLPLNLTLHIILSAHTHRALFITVHIYIFINFPVVPVTVTTSTPIVKVEEYSAARLSCEFKTEKDQNPRIEWKKKDTDTTFVYFNNNFTGPFVGRAKIEGATITLLKVTLKDAGEYRCEVSASTDSIQLGETNITLKVLVPPHTPSCEIPSSALTGSAVVLRCKDQYSIPPAIYTWYKDKKPVFPPHYANATYSVNKETGVLTFHAVTKADAGLYHCEANNWVGKSKSCVGNHMTVDDLNVAGIVAGIVILCLVICSCTLGIYYAYRHGYFNRHSGSNSVTAWLTSAVRTSTDQRTSPMLVMDLHRKV</sequence>
<dbReference type="SUPFAM" id="SSF48726">
    <property type="entry name" value="Immunoglobulin"/>
    <property type="match status" value="2"/>
</dbReference>
<evidence type="ECO:0000256" key="1">
    <source>
        <dbReference type="ARBA" id="ARBA00004173"/>
    </source>
</evidence>
<evidence type="ECO:0000313" key="11">
    <source>
        <dbReference type="Proteomes" id="UP000319801"/>
    </source>
</evidence>
<dbReference type="GO" id="GO:0005886">
    <property type="term" value="C:plasma membrane"/>
    <property type="evidence" value="ECO:0007669"/>
    <property type="project" value="TreeGrafter"/>
</dbReference>
<evidence type="ECO:0000256" key="6">
    <source>
        <dbReference type="ARBA" id="ARBA00071662"/>
    </source>
</evidence>
<evidence type="ECO:0000256" key="2">
    <source>
        <dbReference type="ARBA" id="ARBA00022980"/>
    </source>
</evidence>
<feature type="domain" description="Ig-like" evidence="9">
    <location>
        <begin position="430"/>
        <end position="525"/>
    </location>
</feature>
<feature type="domain" description="Ig-like" evidence="9">
    <location>
        <begin position="324"/>
        <end position="423"/>
    </location>
</feature>
<dbReference type="InterPro" id="IPR018163">
    <property type="entry name" value="Thr/Ala-tRNA-synth_IIc_edit"/>
</dbReference>
<accession>A0A556TKE3</accession>
<dbReference type="InterPro" id="IPR012675">
    <property type="entry name" value="Beta-grasp_dom_sf"/>
</dbReference>
<keyword evidence="3" id="KW-0496">Mitochondrion</keyword>
<dbReference type="InterPro" id="IPR007110">
    <property type="entry name" value="Ig-like_dom"/>
</dbReference>
<gene>
    <name evidence="10" type="ORF">Baya_1193</name>
</gene>
<keyword evidence="8" id="KW-0472">Membrane</keyword>
<dbReference type="PROSITE" id="PS50835">
    <property type="entry name" value="IG_LIKE"/>
    <property type="match status" value="2"/>
</dbReference>
<feature type="transmembrane region" description="Helical" evidence="8">
    <location>
        <begin position="529"/>
        <end position="554"/>
    </location>
</feature>
<keyword evidence="8" id="KW-1133">Transmembrane helix</keyword>
<dbReference type="GO" id="GO:1990904">
    <property type="term" value="C:ribonucleoprotein complex"/>
    <property type="evidence" value="ECO:0007669"/>
    <property type="project" value="UniProtKB-KW"/>
</dbReference>
<dbReference type="PANTHER" id="PTHR44663">
    <property type="entry name" value="JUNCTIONAL ADHESION MOLECULE B"/>
    <property type="match status" value="1"/>
</dbReference>
<dbReference type="OrthoDB" id="5870821at2759"/>
<evidence type="ECO:0000256" key="4">
    <source>
        <dbReference type="ARBA" id="ARBA00023274"/>
    </source>
</evidence>
<name>A0A556TKE3_BAGYA</name>
<evidence type="ECO:0000256" key="5">
    <source>
        <dbReference type="ARBA" id="ARBA00061231"/>
    </source>
</evidence>
<dbReference type="Gene3D" id="3.10.20.30">
    <property type="match status" value="1"/>
</dbReference>
<dbReference type="GO" id="GO:0005739">
    <property type="term" value="C:mitochondrion"/>
    <property type="evidence" value="ECO:0007669"/>
    <property type="project" value="UniProtKB-SubCell"/>
</dbReference>
<dbReference type="Pfam" id="PF13927">
    <property type="entry name" value="Ig_3"/>
    <property type="match status" value="1"/>
</dbReference>